<dbReference type="InterPro" id="IPR000743">
    <property type="entry name" value="Glyco_hydro_28"/>
</dbReference>
<evidence type="ECO:0000256" key="5">
    <source>
        <dbReference type="ARBA" id="ARBA00023295"/>
    </source>
</evidence>
<name>A0A8H3HVE9_9AGAM</name>
<protein>
    <recommendedName>
        <fullName evidence="11">Polygalacturonase</fullName>
    </recommendedName>
</protein>
<evidence type="ECO:0000256" key="3">
    <source>
        <dbReference type="ARBA" id="ARBA00022737"/>
    </source>
</evidence>
<dbReference type="InterPro" id="IPR012334">
    <property type="entry name" value="Pectin_lyas_fold"/>
</dbReference>
<evidence type="ECO:0000256" key="4">
    <source>
        <dbReference type="ARBA" id="ARBA00022801"/>
    </source>
</evidence>
<dbReference type="GO" id="GO:0045490">
    <property type="term" value="P:pectin catabolic process"/>
    <property type="evidence" value="ECO:0007669"/>
    <property type="project" value="TreeGrafter"/>
</dbReference>
<dbReference type="Pfam" id="PF00295">
    <property type="entry name" value="Glyco_hydro_28"/>
    <property type="match status" value="1"/>
</dbReference>
<dbReference type="InterPro" id="IPR050434">
    <property type="entry name" value="Glycosyl_hydrlase_28"/>
</dbReference>
<accession>A0A8H3HVE9</accession>
<keyword evidence="4 8" id="KW-0378">Hydrolase</keyword>
<comment type="caution">
    <text evidence="9">The sequence shown here is derived from an EMBL/GenBank/DDBJ whole genome shotgun (WGS) entry which is preliminary data.</text>
</comment>
<reference evidence="9" key="1">
    <citation type="submission" date="2021-01" db="EMBL/GenBank/DDBJ databases">
        <authorList>
            <person name="Kaushik A."/>
        </authorList>
    </citation>
    <scope>NUCLEOTIDE SEQUENCE</scope>
    <source>
        <strain evidence="9">AG5</strain>
    </source>
</reference>
<comment type="similarity">
    <text evidence="1 8">Belongs to the glycosyl hydrolase 28 family.</text>
</comment>
<feature type="active site" evidence="7">
    <location>
        <position position="231"/>
    </location>
</feature>
<dbReference type="InterPro" id="IPR011050">
    <property type="entry name" value="Pectin_lyase_fold/virulence"/>
</dbReference>
<gene>
    <name evidence="9" type="ORF">RDB_LOCUS44050</name>
</gene>
<organism evidence="9 10">
    <name type="scientific">Rhizoctonia solani</name>
    <dbReference type="NCBI Taxonomy" id="456999"/>
    <lineage>
        <taxon>Eukaryota</taxon>
        <taxon>Fungi</taxon>
        <taxon>Dikarya</taxon>
        <taxon>Basidiomycota</taxon>
        <taxon>Agaricomycotina</taxon>
        <taxon>Agaricomycetes</taxon>
        <taxon>Cantharellales</taxon>
        <taxon>Ceratobasidiaceae</taxon>
        <taxon>Rhizoctonia</taxon>
    </lineage>
</organism>
<dbReference type="Gene3D" id="2.160.20.10">
    <property type="entry name" value="Single-stranded right-handed beta-helix, Pectin lyase-like"/>
    <property type="match status" value="1"/>
</dbReference>
<keyword evidence="6" id="KW-0961">Cell wall biogenesis/degradation</keyword>
<evidence type="ECO:0000256" key="2">
    <source>
        <dbReference type="ARBA" id="ARBA00022729"/>
    </source>
</evidence>
<dbReference type="PANTHER" id="PTHR31884">
    <property type="entry name" value="POLYGALACTURONASE"/>
    <property type="match status" value="1"/>
</dbReference>
<evidence type="ECO:0008006" key="11">
    <source>
        <dbReference type="Google" id="ProtNLM"/>
    </source>
</evidence>
<evidence type="ECO:0000256" key="7">
    <source>
        <dbReference type="PROSITE-ProRule" id="PRU10052"/>
    </source>
</evidence>
<dbReference type="GO" id="GO:0005576">
    <property type="term" value="C:extracellular region"/>
    <property type="evidence" value="ECO:0007669"/>
    <property type="project" value="TreeGrafter"/>
</dbReference>
<dbReference type="PROSITE" id="PS00502">
    <property type="entry name" value="POLYGALACTURONASE"/>
    <property type="match status" value="1"/>
</dbReference>
<dbReference type="AlphaFoldDB" id="A0A8H3HVE9"/>
<dbReference type="EMBL" id="CAJNJQ010000875">
    <property type="protein sequence ID" value="CAE7105712.1"/>
    <property type="molecule type" value="Genomic_DNA"/>
</dbReference>
<dbReference type="SUPFAM" id="SSF51126">
    <property type="entry name" value="Pectin lyase-like"/>
    <property type="match status" value="1"/>
</dbReference>
<evidence type="ECO:0000313" key="9">
    <source>
        <dbReference type="EMBL" id="CAE7105712.1"/>
    </source>
</evidence>
<evidence type="ECO:0000256" key="6">
    <source>
        <dbReference type="ARBA" id="ARBA00023316"/>
    </source>
</evidence>
<evidence type="ECO:0000313" key="10">
    <source>
        <dbReference type="Proteomes" id="UP000663827"/>
    </source>
</evidence>
<proteinExistence type="inferred from homology"/>
<dbReference type="GO" id="GO:0071555">
    <property type="term" value="P:cell wall organization"/>
    <property type="evidence" value="ECO:0007669"/>
    <property type="project" value="UniProtKB-KW"/>
</dbReference>
<dbReference type="Proteomes" id="UP000663827">
    <property type="component" value="Unassembled WGS sequence"/>
</dbReference>
<dbReference type="GO" id="GO:0004650">
    <property type="term" value="F:polygalacturonase activity"/>
    <property type="evidence" value="ECO:0007669"/>
    <property type="project" value="InterPro"/>
</dbReference>
<evidence type="ECO:0000256" key="1">
    <source>
        <dbReference type="ARBA" id="ARBA00008834"/>
    </source>
</evidence>
<dbReference type="PANTHER" id="PTHR31884:SF1">
    <property type="entry name" value="POLYGALACTURONASE"/>
    <property type="match status" value="1"/>
</dbReference>
<keyword evidence="3" id="KW-0677">Repeat</keyword>
<evidence type="ECO:0000256" key="8">
    <source>
        <dbReference type="RuleBase" id="RU361169"/>
    </source>
</evidence>
<sequence>MYVLALAASVLGEPLKEARGLRAPFGCTGIINSLVSVSTAEGYNMIEIHGFTVPAGKKLVINAAPNAIINLMGDLVFEADASFQTDGHLFMISGNGVTFNGNDYTIDGQGAKYWDGLGTATNERRKPHPMILLNFSGTFQHVRVLNSPAHAFGVTNKATLTISHVTIDNSLGNLPNLLSGLKPAGHNTDGFNVLANDVTIKDSVVINQDDCIAIASGNNINILRNKCVGGHGISIGSIITGRAVSNVLIAGNYLVSSEQALRIKTFAGATRWGNNEGHSGASGLASSSIKVIPQFSVRPEVASKSSFEPPQGVTFTGTNVITVLPRAAMVEVNCVPGDCSGTWDWAGLKVYGGRIGTHMYSGIINFRQ</sequence>
<keyword evidence="2" id="KW-0732">Signal</keyword>
<keyword evidence="5 8" id="KW-0326">Glycosidase</keyword>